<name>A0A0M3II56_ASCLU</name>
<protein>
    <submittedName>
        <fullName evidence="3">Secreted protein</fullName>
    </submittedName>
</protein>
<evidence type="ECO:0000313" key="2">
    <source>
        <dbReference type="Proteomes" id="UP000036681"/>
    </source>
</evidence>
<organism evidence="2 3">
    <name type="scientific">Ascaris lumbricoides</name>
    <name type="common">Giant roundworm</name>
    <dbReference type="NCBI Taxonomy" id="6252"/>
    <lineage>
        <taxon>Eukaryota</taxon>
        <taxon>Metazoa</taxon>
        <taxon>Ecdysozoa</taxon>
        <taxon>Nematoda</taxon>
        <taxon>Chromadorea</taxon>
        <taxon>Rhabditida</taxon>
        <taxon>Spirurina</taxon>
        <taxon>Ascaridomorpha</taxon>
        <taxon>Ascaridoidea</taxon>
        <taxon>Ascarididae</taxon>
        <taxon>Ascaris</taxon>
    </lineage>
</organism>
<accession>A0A0M3II56</accession>
<dbReference type="Proteomes" id="UP000036681">
    <property type="component" value="Unplaced"/>
</dbReference>
<dbReference type="WBParaSite" id="ALUE_0001818801-mRNA-1">
    <property type="protein sequence ID" value="ALUE_0001818801-mRNA-1"/>
    <property type="gene ID" value="ALUE_0001818801"/>
</dbReference>
<evidence type="ECO:0000256" key="1">
    <source>
        <dbReference type="SAM" id="SignalP"/>
    </source>
</evidence>
<dbReference type="AlphaFoldDB" id="A0A0M3II56"/>
<keyword evidence="2" id="KW-1185">Reference proteome</keyword>
<evidence type="ECO:0000313" key="3">
    <source>
        <dbReference type="WBParaSite" id="ALUE_0001818801-mRNA-1"/>
    </source>
</evidence>
<reference evidence="3" key="1">
    <citation type="submission" date="2017-02" db="UniProtKB">
        <authorList>
            <consortium name="WormBaseParasite"/>
        </authorList>
    </citation>
    <scope>IDENTIFICATION</scope>
</reference>
<feature type="chain" id="PRO_5005656973" evidence="1">
    <location>
        <begin position="19"/>
        <end position="215"/>
    </location>
</feature>
<proteinExistence type="predicted"/>
<sequence length="215" mass="24472">MWLLLLNLLVVVSELCSGNLNGMSQVSFDSLRNTPENEVECSFDNIRKVIGHTDFSILGKTSSCTLFYIIGDELENKPFDITMVQGLPSGCNDPVPFFYRKDNEYEVLVAQKKSVYLDGCEWQSFDSFHSCKFSRSEWRKTWVVPEGEVDEIVAHVTDVNTDILHVLYKDEEAVMFDGMYNLSSGKFAKNEEINDSNFKLSSFDSDLKVRLSAIL</sequence>
<feature type="signal peptide" evidence="1">
    <location>
        <begin position="1"/>
        <end position="18"/>
    </location>
</feature>
<keyword evidence="1" id="KW-0732">Signal</keyword>